<dbReference type="PROSITE" id="PS00108">
    <property type="entry name" value="PROTEIN_KINASE_ST"/>
    <property type="match status" value="1"/>
</dbReference>
<evidence type="ECO:0000256" key="11">
    <source>
        <dbReference type="RuleBase" id="RU367134"/>
    </source>
</evidence>
<comment type="catalytic activity">
    <reaction evidence="11">
        <text>L-threonyl-[protein] + ATP = O-phospho-L-threonyl-[protein] + ADP + H(+)</text>
        <dbReference type="Rhea" id="RHEA:46608"/>
        <dbReference type="Rhea" id="RHEA-COMP:11060"/>
        <dbReference type="Rhea" id="RHEA-COMP:11605"/>
        <dbReference type="ChEBI" id="CHEBI:15378"/>
        <dbReference type="ChEBI" id="CHEBI:30013"/>
        <dbReference type="ChEBI" id="CHEBI:30616"/>
        <dbReference type="ChEBI" id="CHEBI:61977"/>
        <dbReference type="ChEBI" id="CHEBI:456216"/>
        <dbReference type="EC" id="2.7.11.1"/>
    </reaction>
</comment>
<dbReference type="InterPro" id="IPR017441">
    <property type="entry name" value="Protein_kinase_ATP_BS"/>
</dbReference>
<dbReference type="PhylomeDB" id="A0A0G4FDW6"/>
<dbReference type="SUPFAM" id="SSF56112">
    <property type="entry name" value="Protein kinase-like (PK-like)"/>
    <property type="match status" value="1"/>
</dbReference>
<feature type="active site" description="Proton acceptor" evidence="7">
    <location>
        <position position="151"/>
    </location>
</feature>
<feature type="binding site" evidence="8">
    <location>
        <begin position="104"/>
        <end position="106"/>
    </location>
    <ligand>
        <name>ATP</name>
        <dbReference type="ChEBI" id="CHEBI:30616"/>
    </ligand>
</feature>
<dbReference type="GO" id="GO:0005524">
    <property type="term" value="F:ATP binding"/>
    <property type="evidence" value="ECO:0007669"/>
    <property type="project" value="UniProtKB-UniRule"/>
</dbReference>
<evidence type="ECO:0000256" key="6">
    <source>
        <dbReference type="ARBA" id="ARBA00022840"/>
    </source>
</evidence>
<keyword evidence="3 11" id="KW-0808">Transferase</keyword>
<evidence type="ECO:0000259" key="14">
    <source>
        <dbReference type="PROSITE" id="PS50011"/>
    </source>
</evidence>
<evidence type="ECO:0000256" key="1">
    <source>
        <dbReference type="ARBA" id="ARBA00011245"/>
    </source>
</evidence>
<organism evidence="15 16">
    <name type="scientific">Vitrella brassicaformis (strain CCMP3155)</name>
    <dbReference type="NCBI Taxonomy" id="1169540"/>
    <lineage>
        <taxon>Eukaryota</taxon>
        <taxon>Sar</taxon>
        <taxon>Alveolata</taxon>
        <taxon>Colpodellida</taxon>
        <taxon>Vitrellaceae</taxon>
        <taxon>Vitrella</taxon>
    </lineage>
</organism>
<dbReference type="SMART" id="SM00220">
    <property type="entry name" value="S_TKc"/>
    <property type="match status" value="1"/>
</dbReference>
<evidence type="ECO:0000256" key="9">
    <source>
        <dbReference type="PIRSR" id="PIRSR630616-3"/>
    </source>
</evidence>
<feature type="region of interest" description="Disordered" evidence="13">
    <location>
        <begin position="601"/>
        <end position="623"/>
    </location>
</feature>
<feature type="region of interest" description="Disordered" evidence="13">
    <location>
        <begin position="734"/>
        <end position="793"/>
    </location>
</feature>
<dbReference type="VEuPathDB" id="CryptoDB:Vbra_9021"/>
<evidence type="ECO:0000256" key="12">
    <source>
        <dbReference type="SAM" id="Coils"/>
    </source>
</evidence>
<accession>A0A0G4FDW6</accession>
<dbReference type="InterPro" id="IPR008271">
    <property type="entry name" value="Ser/Thr_kinase_AS"/>
</dbReference>
<feature type="binding site" evidence="8 10">
    <location>
        <position position="55"/>
    </location>
    <ligand>
        <name>ATP</name>
        <dbReference type="ChEBI" id="CHEBI:30616"/>
    </ligand>
</feature>
<evidence type="ECO:0000256" key="13">
    <source>
        <dbReference type="SAM" id="MobiDB-lite"/>
    </source>
</evidence>
<dbReference type="InterPro" id="IPR000719">
    <property type="entry name" value="Prot_kinase_dom"/>
</dbReference>
<name>A0A0G4FDW6_VITBC</name>
<dbReference type="STRING" id="1169540.A0A0G4FDW6"/>
<dbReference type="EMBL" id="CDMY01000408">
    <property type="protein sequence ID" value="CEM11069.1"/>
    <property type="molecule type" value="Genomic_DNA"/>
</dbReference>
<evidence type="ECO:0000256" key="7">
    <source>
        <dbReference type="PIRSR" id="PIRSR630616-1"/>
    </source>
</evidence>
<evidence type="ECO:0000313" key="16">
    <source>
        <dbReference type="Proteomes" id="UP000041254"/>
    </source>
</evidence>
<dbReference type="FunFam" id="1.10.510.10:FF:000571">
    <property type="entry name" value="Maternal embryonic leucine zipper kinase"/>
    <property type="match status" value="1"/>
</dbReference>
<dbReference type="CDD" id="cd14007">
    <property type="entry name" value="STKc_Aurora"/>
    <property type="match status" value="1"/>
</dbReference>
<comment type="subunit">
    <text evidence="1">Monomer.</text>
</comment>
<keyword evidence="12" id="KW-0175">Coiled coil</keyword>
<dbReference type="PANTHER" id="PTHR24350">
    <property type="entry name" value="SERINE/THREONINE-PROTEIN KINASE IAL-RELATED"/>
    <property type="match status" value="1"/>
</dbReference>
<dbReference type="Gene3D" id="1.10.510.10">
    <property type="entry name" value="Transferase(Phosphotransferase) domain 1"/>
    <property type="match status" value="1"/>
</dbReference>
<reference evidence="15 16" key="1">
    <citation type="submission" date="2014-11" db="EMBL/GenBank/DDBJ databases">
        <authorList>
            <person name="Zhu J."/>
            <person name="Qi W."/>
            <person name="Song R."/>
        </authorList>
    </citation>
    <scope>NUCLEOTIDE SEQUENCE [LARGE SCALE GENOMIC DNA]</scope>
</reference>
<feature type="binding site" evidence="8">
    <location>
        <begin position="155"/>
        <end position="156"/>
    </location>
    <ligand>
        <name>ATP</name>
        <dbReference type="ChEBI" id="CHEBI:30616"/>
    </ligand>
</feature>
<keyword evidence="4 8" id="KW-0547">Nucleotide-binding</keyword>
<keyword evidence="6 8" id="KW-0067">ATP-binding</keyword>
<evidence type="ECO:0000256" key="8">
    <source>
        <dbReference type="PIRSR" id="PIRSR630616-2"/>
    </source>
</evidence>
<dbReference type="InParanoid" id="A0A0G4FDW6"/>
<dbReference type="OrthoDB" id="408668at2759"/>
<keyword evidence="5 11" id="KW-0418">Kinase</keyword>
<protein>
    <recommendedName>
        <fullName evidence="11">Aurora kinase</fullName>
        <ecNumber evidence="11">2.7.11.1</ecNumber>
    </recommendedName>
</protein>
<dbReference type="Pfam" id="PF00069">
    <property type="entry name" value="Pkinase"/>
    <property type="match status" value="1"/>
</dbReference>
<dbReference type="InterPro" id="IPR011009">
    <property type="entry name" value="Kinase-like_dom_sf"/>
</dbReference>
<dbReference type="EC" id="2.7.11.1" evidence="11"/>
<dbReference type="InterPro" id="IPR030616">
    <property type="entry name" value="Aur-like"/>
</dbReference>
<comment type="similarity">
    <text evidence="11">Belongs to the protein kinase superfamily. Ser/Thr protein kinase family. Aurora subfamily.</text>
</comment>
<keyword evidence="16" id="KW-1185">Reference proteome</keyword>
<comment type="catalytic activity">
    <reaction evidence="11">
        <text>L-seryl-[protein] + ATP = O-phospho-L-seryl-[protein] + ADP + H(+)</text>
        <dbReference type="Rhea" id="RHEA:17989"/>
        <dbReference type="Rhea" id="RHEA-COMP:9863"/>
        <dbReference type="Rhea" id="RHEA-COMP:11604"/>
        <dbReference type="ChEBI" id="CHEBI:15378"/>
        <dbReference type="ChEBI" id="CHEBI:29999"/>
        <dbReference type="ChEBI" id="CHEBI:30616"/>
        <dbReference type="ChEBI" id="CHEBI:83421"/>
        <dbReference type="ChEBI" id="CHEBI:456216"/>
        <dbReference type="EC" id="2.7.11.1"/>
    </reaction>
</comment>
<dbReference type="PROSITE" id="PS50011">
    <property type="entry name" value="PROTEIN_KINASE_DOM"/>
    <property type="match status" value="1"/>
</dbReference>
<keyword evidence="2 11" id="KW-0723">Serine/threonine-protein kinase</keyword>
<evidence type="ECO:0000256" key="3">
    <source>
        <dbReference type="ARBA" id="ARBA00022679"/>
    </source>
</evidence>
<dbReference type="OMA" id="APMQQGW"/>
<dbReference type="AlphaFoldDB" id="A0A0G4FDW6"/>
<dbReference type="FunFam" id="3.30.200.20:FF:000042">
    <property type="entry name" value="Aurora kinase A"/>
    <property type="match status" value="1"/>
</dbReference>
<proteinExistence type="inferred from homology"/>
<dbReference type="Gene3D" id="3.30.200.20">
    <property type="entry name" value="Phosphorylase Kinase, domain 1"/>
    <property type="match status" value="1"/>
</dbReference>
<dbReference type="Gene3D" id="1.10.287.510">
    <property type="entry name" value="Helix hairpin bin"/>
    <property type="match status" value="1"/>
</dbReference>
<feature type="binding site" evidence="8">
    <location>
        <position position="169"/>
    </location>
    <ligand>
        <name>ATP</name>
        <dbReference type="ChEBI" id="CHEBI:30616"/>
    </ligand>
</feature>
<dbReference type="Proteomes" id="UP000041254">
    <property type="component" value="Unassembled WGS sequence"/>
</dbReference>
<evidence type="ECO:0000256" key="4">
    <source>
        <dbReference type="ARBA" id="ARBA00022741"/>
    </source>
</evidence>
<evidence type="ECO:0000256" key="2">
    <source>
        <dbReference type="ARBA" id="ARBA00022527"/>
    </source>
</evidence>
<feature type="domain" description="Protein kinase" evidence="14">
    <location>
        <begin position="26"/>
        <end position="280"/>
    </location>
</feature>
<gene>
    <name evidence="15" type="ORF">Vbra_9021</name>
</gene>
<sequence length="793" mass="90351">MTSPSLGMMDESWRQADSISLQDLEPTKGKLLGKGFFGEVREMRDRRTGAAYALKVVPKQLIQKHHLTSQLMREIQILYGLKHPHIIRLFFHLEDDTNYYLGMEVAAGGGMFDRLKKASKFSPQLAAKYFSQVCEAINYLHKRPQKIIHRDIKPENLLLDEHDSIKLADFGWSNVLRDTQMRQTFCGTLDYLSPEMIKGEGHNESLDCWSLGVLLYEFLVGRSPFGAPSQDEVCRRILHCELRWPHGGTDADGMDLIQRLLKVRPHERLTVDQALRHRFVVKYTRPSSPDAPLTDTTTNQEGAAEGNVGGLLAAKVRLEREVERLRQREERYKSEVRKHQHDSEERALEVVQITKRNQQLEADITQLTSDLEESKTALQELTAKLAESDTELQRRQAAADQLPSVQQALDEKERLLVDMEHKKAQLTQKVCVLESEVSGLRTSAHAAEEELHALTDKHRTAMQEKREDAMASECRIHTCETELAVIQSQKEHLEQVLKGNASLAPLLTSHRDDRDKIEKMAADIRAGLDRVAAQQEGYQTRGELQRENERLSQSLLQMKKDMAALQLSAERDKHRAVEQMQALHREELRTVRERMAEAVRQMEHDADQRTQRLSGRIERDTERRADQRVDMDELQRISIEAEALRGERDLLLQRAEHMRKSLNITDESDKHQRSRIYDLETALAQERARRVELSAELGDLERCGLDELKEQVSDPIERETFYRTVEATIRSLLDNRPAPSAAPPAPARRTLLGRNVPPPSRTSGESVPARRRSSGAVLPSSPAHSVGGAKSAD</sequence>
<evidence type="ECO:0000256" key="5">
    <source>
        <dbReference type="ARBA" id="ARBA00022777"/>
    </source>
</evidence>
<feature type="coiled-coil region" evidence="12">
    <location>
        <begin position="308"/>
        <end position="464"/>
    </location>
</feature>
<feature type="cross-link" description="Glycyl lysine isopeptide (Lys-Gly) (interchain with G-Cter in SUMO2)" evidence="9">
    <location>
        <position position="153"/>
    </location>
</feature>
<dbReference type="PROSITE" id="PS00107">
    <property type="entry name" value="PROTEIN_KINASE_ATP"/>
    <property type="match status" value="1"/>
</dbReference>
<dbReference type="GO" id="GO:0004674">
    <property type="term" value="F:protein serine/threonine kinase activity"/>
    <property type="evidence" value="ECO:0007669"/>
    <property type="project" value="UniProtKB-KW"/>
</dbReference>
<evidence type="ECO:0000313" key="15">
    <source>
        <dbReference type="EMBL" id="CEM11069.1"/>
    </source>
</evidence>
<evidence type="ECO:0000256" key="10">
    <source>
        <dbReference type="PROSITE-ProRule" id="PRU10141"/>
    </source>
</evidence>